<name>A0ABT4ARM0_9BACT</name>
<keyword evidence="2" id="KW-1133">Transmembrane helix</keyword>
<proteinExistence type="predicted"/>
<reference evidence="3 4" key="1">
    <citation type="submission" date="2022-11" db="EMBL/GenBank/DDBJ databases">
        <title>Minimal conservation of predation-associated metabolite biosynthetic gene clusters underscores biosynthetic potential of Myxococcota including descriptions for ten novel species: Archangium lansinium sp. nov., Myxococcus landrumus sp. nov., Nannocystis bai.</title>
        <authorList>
            <person name="Ahearne A."/>
            <person name="Stevens C."/>
            <person name="Phillips K."/>
        </authorList>
    </citation>
    <scope>NUCLEOTIDE SEQUENCE [LARGE SCALE GENOMIC DNA]</scope>
    <source>
        <strain evidence="3 4">MIWBW</strain>
    </source>
</reference>
<keyword evidence="2" id="KW-0472">Membrane</keyword>
<feature type="compositionally biased region" description="Basic and acidic residues" evidence="1">
    <location>
        <begin position="1"/>
        <end position="18"/>
    </location>
</feature>
<keyword evidence="2" id="KW-0812">Transmembrane</keyword>
<feature type="transmembrane region" description="Helical" evidence="2">
    <location>
        <begin position="25"/>
        <end position="46"/>
    </location>
</feature>
<evidence type="ECO:0000256" key="2">
    <source>
        <dbReference type="SAM" id="Phobius"/>
    </source>
</evidence>
<evidence type="ECO:0000313" key="4">
    <source>
        <dbReference type="Proteomes" id="UP001207654"/>
    </source>
</evidence>
<gene>
    <name evidence="3" type="ORF">OV287_54425</name>
</gene>
<comment type="caution">
    <text evidence="3">The sequence shown here is derived from an EMBL/GenBank/DDBJ whole genome shotgun (WGS) entry which is preliminary data.</text>
</comment>
<dbReference type="EMBL" id="JAPNKA010000001">
    <property type="protein sequence ID" value="MCY1083467.1"/>
    <property type="molecule type" value="Genomic_DNA"/>
</dbReference>
<keyword evidence="4" id="KW-1185">Reference proteome</keyword>
<feature type="region of interest" description="Disordered" evidence="1">
    <location>
        <begin position="1"/>
        <end position="20"/>
    </location>
</feature>
<evidence type="ECO:0000313" key="3">
    <source>
        <dbReference type="EMBL" id="MCY1083467.1"/>
    </source>
</evidence>
<accession>A0ABT4ARM0</accession>
<protein>
    <submittedName>
        <fullName evidence="3">Uncharacterized protein</fullName>
    </submittedName>
</protein>
<dbReference type="Proteomes" id="UP001207654">
    <property type="component" value="Unassembled WGS sequence"/>
</dbReference>
<sequence>MSGEEGPKVEWKTPERDPQPVSGRWVSGVLAGALIVFTVFVVITWVQLQRREKNLNPAGPSEPQELGKAELNIVNTGLFPLDTRAEDEKAEQQKRLHGYGWVNRDAGVVHIPIERGIERVVSEQQQRRDGGVR</sequence>
<evidence type="ECO:0000256" key="1">
    <source>
        <dbReference type="SAM" id="MobiDB-lite"/>
    </source>
</evidence>
<dbReference type="RefSeq" id="WP_267541994.1">
    <property type="nucleotide sequence ID" value="NZ_JAPNKA010000001.1"/>
</dbReference>
<organism evidence="3 4">
    <name type="scientific">Archangium lansingense</name>
    <dbReference type="NCBI Taxonomy" id="2995310"/>
    <lineage>
        <taxon>Bacteria</taxon>
        <taxon>Pseudomonadati</taxon>
        <taxon>Myxococcota</taxon>
        <taxon>Myxococcia</taxon>
        <taxon>Myxococcales</taxon>
        <taxon>Cystobacterineae</taxon>
        <taxon>Archangiaceae</taxon>
        <taxon>Archangium</taxon>
    </lineage>
</organism>